<evidence type="ECO:0000256" key="1">
    <source>
        <dbReference type="SAM" id="Phobius"/>
    </source>
</evidence>
<accession>A0ABT8SNE0</accession>
<protein>
    <submittedName>
        <fullName evidence="2">Uncharacterized protein</fullName>
    </submittedName>
</protein>
<proteinExistence type="predicted"/>
<dbReference type="RefSeq" id="WP_302110526.1">
    <property type="nucleotide sequence ID" value="NZ_JAUKTR010000005.1"/>
</dbReference>
<feature type="transmembrane region" description="Helical" evidence="1">
    <location>
        <begin position="15"/>
        <end position="34"/>
    </location>
</feature>
<comment type="caution">
    <text evidence="2">The sequence shown here is derived from an EMBL/GenBank/DDBJ whole genome shotgun (WGS) entry which is preliminary data.</text>
</comment>
<dbReference type="Proteomes" id="UP001169063">
    <property type="component" value="Unassembled WGS sequence"/>
</dbReference>
<feature type="transmembrane region" description="Helical" evidence="1">
    <location>
        <begin position="117"/>
        <end position="140"/>
    </location>
</feature>
<name>A0ABT8SNE0_9CAUL</name>
<feature type="transmembrane region" description="Helical" evidence="1">
    <location>
        <begin position="41"/>
        <end position="57"/>
    </location>
</feature>
<dbReference type="EMBL" id="JAUKTR010000005">
    <property type="protein sequence ID" value="MDO1560096.1"/>
    <property type="molecule type" value="Genomic_DNA"/>
</dbReference>
<keyword evidence="1" id="KW-0472">Membrane</keyword>
<evidence type="ECO:0000313" key="3">
    <source>
        <dbReference type="Proteomes" id="UP001169063"/>
    </source>
</evidence>
<feature type="transmembrane region" description="Helical" evidence="1">
    <location>
        <begin position="63"/>
        <end position="83"/>
    </location>
</feature>
<keyword evidence="3" id="KW-1185">Reference proteome</keyword>
<reference evidence="2" key="1">
    <citation type="submission" date="2023-07" db="EMBL/GenBank/DDBJ databases">
        <title>Brevundimonas soil sp. nov., isolated from the soil of chemical plant.</title>
        <authorList>
            <person name="Wu N."/>
        </authorList>
    </citation>
    <scope>NUCLEOTIDE SEQUENCE</scope>
    <source>
        <strain evidence="2">XZ-24</strain>
    </source>
</reference>
<evidence type="ECO:0000313" key="2">
    <source>
        <dbReference type="EMBL" id="MDO1560096.1"/>
    </source>
</evidence>
<feature type="transmembrane region" description="Helical" evidence="1">
    <location>
        <begin position="90"/>
        <end position="111"/>
    </location>
</feature>
<keyword evidence="1" id="KW-0812">Transmembrane</keyword>
<organism evidence="2 3">
    <name type="scientific">Peiella sedimenti</name>
    <dbReference type="NCBI Taxonomy" id="3061083"/>
    <lineage>
        <taxon>Bacteria</taxon>
        <taxon>Pseudomonadati</taxon>
        <taxon>Pseudomonadota</taxon>
        <taxon>Alphaproteobacteria</taxon>
        <taxon>Caulobacterales</taxon>
        <taxon>Caulobacteraceae</taxon>
        <taxon>Peiella</taxon>
    </lineage>
</organism>
<gene>
    <name evidence="2" type="ORF">Q0812_11725</name>
</gene>
<keyword evidence="1" id="KW-1133">Transmembrane helix</keyword>
<sequence length="153" mass="16495">MTDFLHATLGLVDSLHQLVAAIVVLIVCGLAWVFGRSPERWGATAIFLAYIAAPIMQDTTDWVSPQIGLMGVDLALLAVMIWLALRTNRFWPTAAAGLHLLSLLAHVAFILDAGVLALAYIIVLNLIGYLVLAALAVGVFEGRRLDHLNPRSA</sequence>